<keyword evidence="1" id="KW-0449">Lipoprotein</keyword>
<keyword evidence="2" id="KW-1185">Reference proteome</keyword>
<proteinExistence type="predicted"/>
<organism evidence="1 2">
    <name type="scientific">Chitinophaga eiseniae</name>
    <dbReference type="NCBI Taxonomy" id="634771"/>
    <lineage>
        <taxon>Bacteria</taxon>
        <taxon>Pseudomonadati</taxon>
        <taxon>Bacteroidota</taxon>
        <taxon>Chitinophagia</taxon>
        <taxon>Chitinophagales</taxon>
        <taxon>Chitinophagaceae</taxon>
        <taxon>Chitinophaga</taxon>
    </lineage>
</organism>
<evidence type="ECO:0000313" key="1">
    <source>
        <dbReference type="EMBL" id="NLR82939.1"/>
    </source>
</evidence>
<dbReference type="InterPro" id="IPR011990">
    <property type="entry name" value="TPR-like_helical_dom_sf"/>
</dbReference>
<name>A0A847SWZ2_9BACT</name>
<dbReference type="Gene3D" id="1.25.40.390">
    <property type="match status" value="1"/>
</dbReference>
<dbReference type="InterPro" id="IPR041662">
    <property type="entry name" value="SusD-like_2"/>
</dbReference>
<dbReference type="Proteomes" id="UP000552864">
    <property type="component" value="Unassembled WGS sequence"/>
</dbReference>
<dbReference type="SUPFAM" id="SSF48452">
    <property type="entry name" value="TPR-like"/>
    <property type="match status" value="1"/>
</dbReference>
<accession>A0A847SWZ2</accession>
<gene>
    <name evidence="1" type="ORF">HGH91_30280</name>
</gene>
<evidence type="ECO:0000313" key="2">
    <source>
        <dbReference type="Proteomes" id="UP000552864"/>
    </source>
</evidence>
<dbReference type="Pfam" id="PF12771">
    <property type="entry name" value="SusD-like_2"/>
    <property type="match status" value="1"/>
</dbReference>
<comment type="caution">
    <text evidence="1">The sequence shown here is derived from an EMBL/GenBank/DDBJ whole genome shotgun (WGS) entry which is preliminary data.</text>
</comment>
<sequence>MRWFMKKIVFILLSILVIQSGCKKFSEFQTDPNKSTIATPDLLLNAIIQNAFQSTTIGAALACRQMVYTDAANANQYYGWNRAGFDTYGSLRQVLKMEQAATAQSKPEYQPLAKFFRAWYFLQLTQTFGDVPYSSALKGDDGIGAPAYDKQEDIYLNILNDLNAANSLIAAGTTAVQGDILYNGNMQQWKRAINALSLRVLMSLSLKEGKSKIDVKKRFADIVNNPATYPLPAGNDDNVALKFYDLQGNRYPYFNNNDLQTADYMEESFVNLLKGLKDARLFSFADKAPKFAALPATDFNAYGGAKASAPVNENNARTVAGEVSKINPRFYNNPVNEQSIALGYPELQFILAEGVLRGWISGTASDYYEKGIRASMAFYKIDQAAIDSYVAQTAVKLSSTDGLGQVITQKYIAAFFNSGWQPFYEQRRTGFPVFDVSGAGMLNNNKIPKRWMYPESELQLNKDHVQEAVTNQYPEGDNINGVMWLIKP</sequence>
<protein>
    <submittedName>
        <fullName evidence="1">SusD/RagB family nutrient-binding outer membrane lipoprotein</fullName>
    </submittedName>
</protein>
<dbReference type="EMBL" id="JABAHZ010000014">
    <property type="protein sequence ID" value="NLR82939.1"/>
    <property type="molecule type" value="Genomic_DNA"/>
</dbReference>
<reference evidence="1 2" key="1">
    <citation type="submission" date="2020-04" db="EMBL/GenBank/DDBJ databases">
        <authorList>
            <person name="Yin C."/>
        </authorList>
    </citation>
    <scope>NUCLEOTIDE SEQUENCE [LARGE SCALE GENOMIC DNA]</scope>
    <source>
        <strain evidence="1 2">Ak56</strain>
    </source>
</reference>
<dbReference type="AlphaFoldDB" id="A0A847SWZ2"/>